<dbReference type="PANTHER" id="PTHR32243">
    <property type="entry name" value="MALTOSE TRANSPORT SYSTEM PERMEASE-RELATED"/>
    <property type="match status" value="1"/>
</dbReference>
<comment type="subcellular location">
    <subcellularLocation>
        <location evidence="1 7">Cell membrane</location>
        <topology evidence="1 7">Multi-pass membrane protein</topology>
    </subcellularLocation>
</comment>
<dbReference type="InterPro" id="IPR035906">
    <property type="entry name" value="MetI-like_sf"/>
</dbReference>
<feature type="transmembrane region" description="Helical" evidence="7">
    <location>
        <begin position="241"/>
        <end position="262"/>
    </location>
</feature>
<evidence type="ECO:0000256" key="2">
    <source>
        <dbReference type="ARBA" id="ARBA00022448"/>
    </source>
</evidence>
<comment type="similarity">
    <text evidence="7">Belongs to the binding-protein-dependent transport system permease family.</text>
</comment>
<dbReference type="InterPro" id="IPR050901">
    <property type="entry name" value="BP-dep_ABC_trans_perm"/>
</dbReference>
<dbReference type="SUPFAM" id="SSF161098">
    <property type="entry name" value="MetI-like"/>
    <property type="match status" value="1"/>
</dbReference>
<keyword evidence="4 7" id="KW-0812">Transmembrane</keyword>
<feature type="domain" description="ABC transmembrane type-1" evidence="8">
    <location>
        <begin position="70"/>
        <end position="262"/>
    </location>
</feature>
<feature type="transmembrane region" description="Helical" evidence="7">
    <location>
        <begin position="111"/>
        <end position="132"/>
    </location>
</feature>
<dbReference type="CDD" id="cd06261">
    <property type="entry name" value="TM_PBP2"/>
    <property type="match status" value="1"/>
</dbReference>
<dbReference type="EMBL" id="CP041969">
    <property type="protein sequence ID" value="QMV43010.1"/>
    <property type="molecule type" value="Genomic_DNA"/>
</dbReference>
<evidence type="ECO:0000256" key="4">
    <source>
        <dbReference type="ARBA" id="ARBA00022692"/>
    </source>
</evidence>
<dbReference type="Proteomes" id="UP000515679">
    <property type="component" value="Chromosome"/>
</dbReference>
<dbReference type="AlphaFoldDB" id="A0A7G5C1C6"/>
<dbReference type="GO" id="GO:0042956">
    <property type="term" value="P:maltodextrin transmembrane transport"/>
    <property type="evidence" value="ECO:0007669"/>
    <property type="project" value="TreeGrafter"/>
</dbReference>
<dbReference type="InterPro" id="IPR000515">
    <property type="entry name" value="MetI-like"/>
</dbReference>
<proteinExistence type="inferred from homology"/>
<organism evidence="9 10">
    <name type="scientific">Cohnella cholangitidis</name>
    <dbReference type="NCBI Taxonomy" id="2598458"/>
    <lineage>
        <taxon>Bacteria</taxon>
        <taxon>Bacillati</taxon>
        <taxon>Bacillota</taxon>
        <taxon>Bacilli</taxon>
        <taxon>Bacillales</taxon>
        <taxon>Paenibacillaceae</taxon>
        <taxon>Cohnella</taxon>
    </lineage>
</organism>
<keyword evidence="10" id="KW-1185">Reference proteome</keyword>
<evidence type="ECO:0000259" key="8">
    <source>
        <dbReference type="PROSITE" id="PS50928"/>
    </source>
</evidence>
<accession>A0A7G5C1C6</accession>
<name>A0A7G5C1C6_9BACL</name>
<dbReference type="Gene3D" id="1.10.3720.10">
    <property type="entry name" value="MetI-like"/>
    <property type="match status" value="1"/>
</dbReference>
<evidence type="ECO:0000256" key="6">
    <source>
        <dbReference type="ARBA" id="ARBA00023136"/>
    </source>
</evidence>
<evidence type="ECO:0000256" key="7">
    <source>
        <dbReference type="RuleBase" id="RU363032"/>
    </source>
</evidence>
<protein>
    <submittedName>
        <fullName evidence="9">Sugar ABC transporter permease</fullName>
    </submittedName>
</protein>
<evidence type="ECO:0000313" key="9">
    <source>
        <dbReference type="EMBL" id="QMV43010.1"/>
    </source>
</evidence>
<dbReference type="Pfam" id="PF00528">
    <property type="entry name" value="BPD_transp_1"/>
    <property type="match status" value="1"/>
</dbReference>
<dbReference type="RefSeq" id="WP_182299241.1">
    <property type="nucleotide sequence ID" value="NZ_CP041969.1"/>
</dbReference>
<evidence type="ECO:0000256" key="1">
    <source>
        <dbReference type="ARBA" id="ARBA00004651"/>
    </source>
</evidence>
<dbReference type="GO" id="GO:0005886">
    <property type="term" value="C:plasma membrane"/>
    <property type="evidence" value="ECO:0007669"/>
    <property type="project" value="UniProtKB-SubCell"/>
</dbReference>
<dbReference type="KEGG" id="cchl:FPL14_18845"/>
<evidence type="ECO:0000256" key="3">
    <source>
        <dbReference type="ARBA" id="ARBA00022475"/>
    </source>
</evidence>
<keyword evidence="5 7" id="KW-1133">Transmembrane helix</keyword>
<sequence>MKSSDGNVKLALSYIILVGLTFISLFPAMWIVLSSLKTGNSLYSDTFIPREFTFGHYLDLFNKTKYPIWFMNTLKVAVLSTIFGTFLLLISSYAISRFRFKGRKTSLKVMLVLQMFPGFMAMIAIFVLLNAMSLLNTHWALILVYSSGSIIANVFVAKGFFDTIPRSLEDAARIDGASHFKVFTTVIVPLSTPMLTYASLMIFNGAFIDFIFADLILRTEEQRTLAVGLYKMVSQRNSTEFTMFAAGAVLVALPVTLLFLFLQRYLVDGLTAGANKG</sequence>
<evidence type="ECO:0000313" key="10">
    <source>
        <dbReference type="Proteomes" id="UP000515679"/>
    </source>
</evidence>
<dbReference type="GO" id="GO:0015423">
    <property type="term" value="F:ABC-type maltose transporter activity"/>
    <property type="evidence" value="ECO:0007669"/>
    <property type="project" value="TreeGrafter"/>
</dbReference>
<feature type="transmembrane region" description="Helical" evidence="7">
    <location>
        <begin position="12"/>
        <end position="33"/>
    </location>
</feature>
<gene>
    <name evidence="9" type="ORF">FPL14_18845</name>
</gene>
<keyword evidence="3" id="KW-1003">Cell membrane</keyword>
<keyword evidence="6 7" id="KW-0472">Membrane</keyword>
<evidence type="ECO:0000256" key="5">
    <source>
        <dbReference type="ARBA" id="ARBA00022989"/>
    </source>
</evidence>
<dbReference type="PANTHER" id="PTHR32243:SF34">
    <property type="entry name" value="GALACTOOLIGOSACCHARIDES TRANSPORT SYSTEM PERMEASE PROTEIN GANQ"/>
    <property type="match status" value="1"/>
</dbReference>
<feature type="transmembrane region" description="Helical" evidence="7">
    <location>
        <begin position="138"/>
        <end position="161"/>
    </location>
</feature>
<reference evidence="9 10" key="1">
    <citation type="submission" date="2019-07" db="EMBL/GenBank/DDBJ databases">
        <authorList>
            <person name="Kim J.K."/>
            <person name="Cheong H.-M."/>
            <person name="Choi Y."/>
            <person name="Hwang K.J."/>
            <person name="Lee S."/>
            <person name="Choi C."/>
        </authorList>
    </citation>
    <scope>NUCLEOTIDE SEQUENCE [LARGE SCALE GENOMIC DNA]</scope>
    <source>
        <strain evidence="9 10">KS 22</strain>
    </source>
</reference>
<feature type="transmembrane region" description="Helical" evidence="7">
    <location>
        <begin position="68"/>
        <end position="90"/>
    </location>
</feature>
<keyword evidence="2 7" id="KW-0813">Transport</keyword>
<dbReference type="PROSITE" id="PS50928">
    <property type="entry name" value="ABC_TM1"/>
    <property type="match status" value="1"/>
</dbReference>
<feature type="transmembrane region" description="Helical" evidence="7">
    <location>
        <begin position="182"/>
        <end position="208"/>
    </location>
</feature>